<evidence type="ECO:0000313" key="2">
    <source>
        <dbReference type="Proteomes" id="UP001310594"/>
    </source>
</evidence>
<gene>
    <name evidence="1" type="ORF">LTR97_004251</name>
</gene>
<reference evidence="1" key="1">
    <citation type="submission" date="2023-08" db="EMBL/GenBank/DDBJ databases">
        <title>Black Yeasts Isolated from many extreme environments.</title>
        <authorList>
            <person name="Coleine C."/>
            <person name="Stajich J.E."/>
            <person name="Selbmann L."/>
        </authorList>
    </citation>
    <scope>NUCLEOTIDE SEQUENCE</scope>
    <source>
        <strain evidence="1">CCFEE 5810</strain>
    </source>
</reference>
<dbReference type="EMBL" id="JAVRQU010000005">
    <property type="protein sequence ID" value="KAK5703302.1"/>
    <property type="molecule type" value="Genomic_DNA"/>
</dbReference>
<name>A0AAN7W8S8_9PEZI</name>
<organism evidence="1 2">
    <name type="scientific">Elasticomyces elasticus</name>
    <dbReference type="NCBI Taxonomy" id="574655"/>
    <lineage>
        <taxon>Eukaryota</taxon>
        <taxon>Fungi</taxon>
        <taxon>Dikarya</taxon>
        <taxon>Ascomycota</taxon>
        <taxon>Pezizomycotina</taxon>
        <taxon>Dothideomycetes</taxon>
        <taxon>Dothideomycetidae</taxon>
        <taxon>Mycosphaerellales</taxon>
        <taxon>Teratosphaeriaceae</taxon>
        <taxon>Elasticomyces</taxon>
    </lineage>
</organism>
<proteinExistence type="predicted"/>
<dbReference type="AlphaFoldDB" id="A0AAN7W8S8"/>
<dbReference type="Proteomes" id="UP001310594">
    <property type="component" value="Unassembled WGS sequence"/>
</dbReference>
<evidence type="ECO:0000313" key="1">
    <source>
        <dbReference type="EMBL" id="KAK5703302.1"/>
    </source>
</evidence>
<accession>A0AAN7W8S8</accession>
<protein>
    <submittedName>
        <fullName evidence="1">Uncharacterized protein</fullName>
    </submittedName>
</protein>
<comment type="caution">
    <text evidence="1">The sequence shown here is derived from an EMBL/GenBank/DDBJ whole genome shotgun (WGS) entry which is preliminary data.</text>
</comment>
<sequence length="163" mass="17343">MARIVLQQGLPGSEDPSLAFLVRPGTCGNCLHRGNIAACDYASRKTGPASNAQGTTDLTNDAQAQIDRLEKIVLALLKNSPTAPSHLATPSASVDTDADLDANVEEVAATSHVYDHSGDADLQALKTPDLRFDAKERHSVNEAQFSLLLNEVESQFSGSRTLD</sequence>